<feature type="compositionally biased region" description="Basic and acidic residues" evidence="8">
    <location>
        <begin position="7"/>
        <end position="16"/>
    </location>
</feature>
<evidence type="ECO:0000256" key="6">
    <source>
        <dbReference type="ARBA" id="ARBA00023180"/>
    </source>
</evidence>
<dbReference type="GO" id="GO:0098552">
    <property type="term" value="C:side of membrane"/>
    <property type="evidence" value="ECO:0007669"/>
    <property type="project" value="UniProtKB-KW"/>
</dbReference>
<evidence type="ECO:0000256" key="7">
    <source>
        <dbReference type="ARBA" id="ARBA00023288"/>
    </source>
</evidence>
<protein>
    <submittedName>
        <fullName evidence="10">Variant surface glycoprotein 2307</fullName>
    </submittedName>
</protein>
<organism evidence="10">
    <name type="scientific">Trypanosoma brucei</name>
    <dbReference type="NCBI Taxonomy" id="5691"/>
    <lineage>
        <taxon>Eukaryota</taxon>
        <taxon>Discoba</taxon>
        <taxon>Euglenozoa</taxon>
        <taxon>Kinetoplastea</taxon>
        <taxon>Metakinetoplastina</taxon>
        <taxon>Trypanosomatida</taxon>
        <taxon>Trypanosomatidae</taxon>
        <taxon>Trypanosoma</taxon>
    </lineage>
</organism>
<comment type="function">
    <text evidence="1">VSG forms a coat on the surface of the parasite. The trypanosome evades the immune response of the host by expressing a series of antigenically distinct VSGs from an estimated 1000 VSG genes.</text>
</comment>
<dbReference type="GO" id="GO:0005886">
    <property type="term" value="C:plasma membrane"/>
    <property type="evidence" value="ECO:0007669"/>
    <property type="project" value="UniProtKB-SubCell"/>
</dbReference>
<evidence type="ECO:0000256" key="4">
    <source>
        <dbReference type="ARBA" id="ARBA00022622"/>
    </source>
</evidence>
<proteinExistence type="predicted"/>
<dbReference type="AlphaFoldDB" id="M4T7Y8"/>
<dbReference type="VEuPathDB" id="TriTrypDB:Tb1125.Tb08.27P2.220"/>
<dbReference type="EMBL" id="KC611579">
    <property type="protein sequence ID" value="AGH59010.1"/>
    <property type="molecule type" value="Genomic_DNA"/>
</dbReference>
<reference evidence="10" key="1">
    <citation type="submission" date="2013-02" db="EMBL/GenBank/DDBJ databases">
        <authorList>
            <person name="Cross G.A.M."/>
            <person name="Kim H.-S."/>
            <person name="Wickstead B."/>
        </authorList>
    </citation>
    <scope>NUCLEOTIDE SEQUENCE</scope>
    <source>
        <strain evidence="10">Lister 427</strain>
    </source>
</reference>
<feature type="non-terminal residue" evidence="10">
    <location>
        <position position="1"/>
    </location>
</feature>
<accession>M4T7Y8</accession>
<keyword evidence="5" id="KW-0472">Membrane</keyword>
<evidence type="ECO:0000256" key="1">
    <source>
        <dbReference type="ARBA" id="ARBA00002523"/>
    </source>
</evidence>
<evidence type="ECO:0000256" key="3">
    <source>
        <dbReference type="ARBA" id="ARBA00022475"/>
    </source>
</evidence>
<name>M4T7Y8_9TRYP</name>
<dbReference type="Pfam" id="PF10659">
    <property type="entry name" value="Trypan_glycop_C"/>
    <property type="match status" value="1"/>
</dbReference>
<keyword evidence="4" id="KW-0336">GPI-anchor</keyword>
<evidence type="ECO:0000256" key="2">
    <source>
        <dbReference type="ARBA" id="ARBA00004609"/>
    </source>
</evidence>
<evidence type="ECO:0000259" key="9">
    <source>
        <dbReference type="Pfam" id="PF10659"/>
    </source>
</evidence>
<keyword evidence="3" id="KW-1003">Cell membrane</keyword>
<feature type="region of interest" description="Disordered" evidence="8">
    <location>
        <begin position="1"/>
        <end position="20"/>
    </location>
</feature>
<comment type="subcellular location">
    <subcellularLocation>
        <location evidence="2">Cell membrane</location>
        <topology evidence="2">Lipid-anchor</topology>
        <topology evidence="2">GPI-anchor</topology>
    </subcellularLocation>
</comment>
<dbReference type="InterPro" id="IPR019609">
    <property type="entry name" value="Variant_surf_glycoprt_trypan_C"/>
</dbReference>
<reference evidence="10" key="2">
    <citation type="journal article" date="2014" name="Mol. Biochem. Parasitol.">
        <title>Capturing the variant surface glycoprotein repertoire (the VSGnome) of Trypanosoma brucei Lister 427.</title>
        <authorList>
            <person name="Cross G.A."/>
            <person name="Kim H.S."/>
            <person name="Wickstead B."/>
        </authorList>
    </citation>
    <scope>NUCLEOTIDE SEQUENCE</scope>
    <source>
        <strain evidence="10">Lister 427</strain>
    </source>
</reference>
<evidence type="ECO:0000256" key="5">
    <source>
        <dbReference type="ARBA" id="ARBA00023136"/>
    </source>
</evidence>
<evidence type="ECO:0000313" key="10">
    <source>
        <dbReference type="EMBL" id="AGH59010.1"/>
    </source>
</evidence>
<keyword evidence="6" id="KW-0325">Glycoprotein</keyword>
<feature type="domain" description="Trypanosome variant surface glycoprotein C-terminal" evidence="9">
    <location>
        <begin position="66"/>
        <end position="174"/>
    </location>
</feature>
<evidence type="ECO:0000256" key="8">
    <source>
        <dbReference type="SAM" id="MobiDB-lite"/>
    </source>
</evidence>
<sequence>KKLVTQLEERDKRNEADQQATTSINNQLNRALQLADELAFVNYAPPATQGTAPATALPIAASTVACKPQNKTEAECPAEHCDYDAKKIECKPKPGAPTTAAGTREGAVRATATVGYAKDKDKTACENHKTGEKQNCAFKKGKDGEDDKEIDKCKNGSFLVNKQLALMDATFIGLFVI</sequence>
<keyword evidence="7" id="KW-0449">Lipoprotein</keyword>